<dbReference type="InterPro" id="IPR022742">
    <property type="entry name" value="Hydrolase_4"/>
</dbReference>
<dbReference type="InterPro" id="IPR050261">
    <property type="entry name" value="FrsA_esterase"/>
</dbReference>
<feature type="transmembrane region" description="Helical" evidence="3">
    <location>
        <begin position="398"/>
        <end position="419"/>
    </location>
</feature>
<evidence type="ECO:0000256" key="3">
    <source>
        <dbReference type="SAM" id="Phobius"/>
    </source>
</evidence>
<feature type="transmembrane region" description="Helical" evidence="3">
    <location>
        <begin position="478"/>
        <end position="500"/>
    </location>
</feature>
<dbReference type="InterPro" id="IPR000073">
    <property type="entry name" value="AB_hydrolase_1"/>
</dbReference>
<dbReference type="PANTHER" id="PTHR22946">
    <property type="entry name" value="DIENELACTONE HYDROLASE DOMAIN-CONTAINING PROTEIN-RELATED"/>
    <property type="match status" value="1"/>
</dbReference>
<evidence type="ECO:0000259" key="4">
    <source>
        <dbReference type="Pfam" id="PF12146"/>
    </source>
</evidence>
<feature type="transmembrane region" description="Helical" evidence="3">
    <location>
        <begin position="291"/>
        <end position="314"/>
    </location>
</feature>
<sequence length="565" mass="59456">MMPYRANPGLLVALIASLVAIAGLFLASAIQTGDGVTVSEVHFRGASGAQMRALLFRPRAATSAKPAPAILAVHGYLNSAEMQANFATEYARRGYVVLAPDQRGHGGSDPVAFADGFGGPDALAYLHSLPFVDRRNIGLEGHSMGGWTVLSAAKAMPDGYRSLVLEGSSVGAPFAPEGTRAFPKNLLVVFGTRDEFGGFMWGPESPLATGAVKKLRDLFGSTEPIVPGRLYGRIADGNARMLLTPAVTHAWLHQSSAGITPALDWFSRTLDGGRALDVTDQVWPWREAGNFVALMAVPLLIAGLIAASATFFATRSAPKQNPAPPPSGARPIAKLVAIALLPALLFIPACMATEALLGQNALFRQTFTNQFAGWALLSALISLFMLRRKAGGLGMREVPRALALAAIILLPAYLLVLGADQQLHVNPSWWFITIRPISLERARDFLLYAPFFVMSCLCSLQLIQAVSPLDVGSMGGAVARAMAALAGGFALFLVAQYGVLAATGHLLMPGEGLRVISAIGFAVILAFVGLFGAVSQRSHGSVVPGALVSGLFVTWLLVATQPIGV</sequence>
<evidence type="ECO:0000313" key="5">
    <source>
        <dbReference type="EMBL" id="ASY46345.1"/>
    </source>
</evidence>
<gene>
    <name evidence="5" type="ORF">CJD35_17940</name>
</gene>
<comment type="similarity">
    <text evidence="2">Belongs to the AB hydrolase superfamily. FUS2 hydrolase family.</text>
</comment>
<dbReference type="SUPFAM" id="SSF53474">
    <property type="entry name" value="alpha/beta-Hydrolases"/>
    <property type="match status" value="1"/>
</dbReference>
<proteinExistence type="inferred from homology"/>
<feature type="transmembrane region" description="Helical" evidence="3">
    <location>
        <begin position="335"/>
        <end position="357"/>
    </location>
</feature>
<dbReference type="GO" id="GO:0052689">
    <property type="term" value="F:carboxylic ester hydrolase activity"/>
    <property type="evidence" value="ECO:0007669"/>
    <property type="project" value="UniProtKB-ARBA"/>
</dbReference>
<evidence type="ECO:0000313" key="6">
    <source>
        <dbReference type="Proteomes" id="UP000217141"/>
    </source>
</evidence>
<dbReference type="RefSeq" id="WP_017181245.1">
    <property type="nucleotide sequence ID" value="NZ_CP022746.1"/>
</dbReference>
<feature type="transmembrane region" description="Helical" evidence="3">
    <location>
        <begin position="445"/>
        <end position="466"/>
    </location>
</feature>
<accession>A0A249MYQ0</accession>
<keyword evidence="3" id="KW-0812">Transmembrane</keyword>
<dbReference type="Proteomes" id="UP000217141">
    <property type="component" value="Chromosome II"/>
</dbReference>
<evidence type="ECO:0000256" key="1">
    <source>
        <dbReference type="ARBA" id="ARBA00022801"/>
    </source>
</evidence>
<dbReference type="Gene3D" id="3.40.50.1820">
    <property type="entry name" value="alpha/beta hydrolase"/>
    <property type="match status" value="1"/>
</dbReference>
<feature type="domain" description="Serine aminopeptidase S33" evidence="4">
    <location>
        <begin position="65"/>
        <end position="173"/>
    </location>
</feature>
<dbReference type="PANTHER" id="PTHR22946:SF9">
    <property type="entry name" value="POLYKETIDE TRANSFERASE AF380"/>
    <property type="match status" value="1"/>
</dbReference>
<dbReference type="InterPro" id="IPR029058">
    <property type="entry name" value="AB_hydrolase_fold"/>
</dbReference>
<dbReference type="KEGG" id="shyd:CJD35_17940"/>
<organism evidence="5 6">
    <name type="scientific">Sphingobium xenophagum</name>
    <dbReference type="NCBI Taxonomy" id="121428"/>
    <lineage>
        <taxon>Bacteria</taxon>
        <taxon>Pseudomonadati</taxon>
        <taxon>Pseudomonadota</taxon>
        <taxon>Alphaproteobacteria</taxon>
        <taxon>Sphingomonadales</taxon>
        <taxon>Sphingomonadaceae</taxon>
        <taxon>Sphingobium</taxon>
    </lineage>
</organism>
<keyword evidence="3" id="KW-0472">Membrane</keyword>
<feature type="transmembrane region" description="Helical" evidence="3">
    <location>
        <begin position="546"/>
        <end position="564"/>
    </location>
</feature>
<protein>
    <submittedName>
        <fullName evidence="5">Alpha/beta hydrolase</fullName>
    </submittedName>
</protein>
<name>A0A249MYQ0_SPHXE</name>
<dbReference type="Pfam" id="PF12146">
    <property type="entry name" value="Hydrolase_4"/>
    <property type="match status" value="1"/>
</dbReference>
<feature type="transmembrane region" description="Helical" evidence="3">
    <location>
        <begin position="369"/>
        <end position="386"/>
    </location>
</feature>
<keyword evidence="1 5" id="KW-0378">Hydrolase</keyword>
<dbReference type="AlphaFoldDB" id="A0A249MYQ0"/>
<evidence type="ECO:0000256" key="2">
    <source>
        <dbReference type="ARBA" id="ARBA00038115"/>
    </source>
</evidence>
<dbReference type="EMBL" id="CP022746">
    <property type="protein sequence ID" value="ASY46345.1"/>
    <property type="molecule type" value="Genomic_DNA"/>
</dbReference>
<keyword evidence="3" id="KW-1133">Transmembrane helix</keyword>
<feature type="transmembrane region" description="Helical" evidence="3">
    <location>
        <begin position="512"/>
        <end position="534"/>
    </location>
</feature>
<dbReference type="PRINTS" id="PR00111">
    <property type="entry name" value="ABHYDROLASE"/>
</dbReference>
<reference evidence="5 6" key="1">
    <citation type="submission" date="2017-08" db="EMBL/GenBank/DDBJ databases">
        <title>Whole Genome Sequence of Sphingobium hydrophobicum C1: Insights into Adaption to the Electronic-waste Contaminated Sediment.</title>
        <authorList>
            <person name="Song D."/>
            <person name="Chen X."/>
            <person name="Xu M."/>
        </authorList>
    </citation>
    <scope>NUCLEOTIDE SEQUENCE [LARGE SCALE GENOMIC DNA]</scope>
    <source>
        <strain evidence="5 6">C1</strain>
    </source>
</reference>